<gene>
    <name evidence="1" type="ORF">EVA_09354</name>
</gene>
<sequence length="87" mass="9314">MILFLLKQAFGDEDGHCHVLMAGLFKAGVQNVLDVFPNGIAIGAKNHAAFNGGVVHQLCFQAHVSVPLGKVFIDGGNGFHKFLFIAH</sequence>
<dbReference type="AlphaFoldDB" id="J9GKD4"/>
<organism evidence="1">
    <name type="scientific">gut metagenome</name>
    <dbReference type="NCBI Taxonomy" id="749906"/>
    <lineage>
        <taxon>unclassified sequences</taxon>
        <taxon>metagenomes</taxon>
        <taxon>organismal metagenomes</taxon>
    </lineage>
</organism>
<reference evidence="1" key="1">
    <citation type="journal article" date="2012" name="PLoS ONE">
        <title>Gene sets for utilization of primary and secondary nutrition supplies in the distal gut of endangered iberian lynx.</title>
        <authorList>
            <person name="Alcaide M."/>
            <person name="Messina E."/>
            <person name="Richter M."/>
            <person name="Bargiela R."/>
            <person name="Peplies J."/>
            <person name="Huws S.A."/>
            <person name="Newbold C.J."/>
            <person name="Golyshin P.N."/>
            <person name="Simon M.A."/>
            <person name="Lopez G."/>
            <person name="Yakimov M.M."/>
            <person name="Ferrer M."/>
        </authorList>
    </citation>
    <scope>NUCLEOTIDE SEQUENCE</scope>
</reference>
<evidence type="ECO:0000313" key="1">
    <source>
        <dbReference type="EMBL" id="EJX02538.1"/>
    </source>
</evidence>
<name>J9GKD4_9ZZZZ</name>
<accession>J9GKD4</accession>
<dbReference type="EMBL" id="AMCI01002506">
    <property type="protein sequence ID" value="EJX02538.1"/>
    <property type="molecule type" value="Genomic_DNA"/>
</dbReference>
<comment type="caution">
    <text evidence="1">The sequence shown here is derived from an EMBL/GenBank/DDBJ whole genome shotgun (WGS) entry which is preliminary data.</text>
</comment>
<proteinExistence type="predicted"/>
<protein>
    <submittedName>
        <fullName evidence="1">Uncharacterized protein</fullName>
    </submittedName>
</protein>